<evidence type="ECO:0000259" key="8">
    <source>
        <dbReference type="Pfam" id="PF01757"/>
    </source>
</evidence>
<accession>A0A7R6SSD5</accession>
<feature type="transmembrane region" description="Helical" evidence="7">
    <location>
        <begin position="41"/>
        <end position="58"/>
    </location>
</feature>
<feature type="transmembrane region" description="Helical" evidence="7">
    <location>
        <begin position="142"/>
        <end position="158"/>
    </location>
</feature>
<feature type="transmembrane region" description="Helical" evidence="7">
    <location>
        <begin position="219"/>
        <end position="241"/>
    </location>
</feature>
<dbReference type="InterPro" id="IPR002656">
    <property type="entry name" value="Acyl_transf_3_dom"/>
</dbReference>
<reference evidence="9 10" key="1">
    <citation type="journal article" date="2008" name="Int. J. Syst. Evol. Microbiol.">
        <title>Amphritea japonica sp. nov. and Amphritea balenae sp. nov., isolated from the sediment adjacent to sperm whale carcasses off Kagoshima, Japan.</title>
        <authorList>
            <person name="Miyazaki M."/>
            <person name="Nogi Y."/>
            <person name="Fujiwara Y."/>
            <person name="Kawato M."/>
            <person name="Nagahama T."/>
            <person name="Kubokawa K."/>
            <person name="Horikoshi K."/>
        </authorList>
    </citation>
    <scope>NUCLEOTIDE SEQUENCE [LARGE SCALE GENOMIC DNA]</scope>
    <source>
        <strain evidence="9 10">ATCC BAA-1530</strain>
    </source>
</reference>
<keyword evidence="5 7" id="KW-1133">Transmembrane helix</keyword>
<feature type="transmembrane region" description="Helical" evidence="7">
    <location>
        <begin position="78"/>
        <end position="95"/>
    </location>
</feature>
<comment type="subcellular location">
    <subcellularLocation>
        <location evidence="1">Cell membrane</location>
        <topology evidence="1">Multi-pass membrane protein</topology>
    </subcellularLocation>
</comment>
<feature type="transmembrane region" description="Helical" evidence="7">
    <location>
        <begin position="248"/>
        <end position="266"/>
    </location>
</feature>
<protein>
    <submittedName>
        <fullName evidence="9">Acyltransferase 3</fullName>
    </submittedName>
</protein>
<evidence type="ECO:0000256" key="2">
    <source>
        <dbReference type="ARBA" id="ARBA00007400"/>
    </source>
</evidence>
<feature type="domain" description="Acyltransferase 3" evidence="8">
    <location>
        <begin position="5"/>
        <end position="304"/>
    </location>
</feature>
<evidence type="ECO:0000313" key="10">
    <source>
        <dbReference type="Proteomes" id="UP000595663"/>
    </source>
</evidence>
<keyword evidence="6 7" id="KW-0472">Membrane</keyword>
<dbReference type="GO" id="GO:0009246">
    <property type="term" value="P:enterobacterial common antigen biosynthetic process"/>
    <property type="evidence" value="ECO:0007669"/>
    <property type="project" value="TreeGrafter"/>
</dbReference>
<proteinExistence type="inferred from homology"/>
<gene>
    <name evidence="9" type="ORF">AMJAP_0858</name>
</gene>
<dbReference type="AlphaFoldDB" id="A0A7R6SSD5"/>
<evidence type="ECO:0000256" key="4">
    <source>
        <dbReference type="ARBA" id="ARBA00022692"/>
    </source>
</evidence>
<keyword evidence="9" id="KW-0012">Acyltransferase</keyword>
<sequence>MRCIGFDVAKGLAICLVVVFHSLQGVAKIPSASETISLTSYYFSLWLMPVFFIISAVLSVNSIKGVNSSVYKKGSELLYIYVLWSLIIYLVRLLFDSITNTNMEIDEILYILWDPLPTIWFVYALLLSYLFTWVLRNVNGTLVIFGAFLLSVFNYYTEFFSGTIMDRFCWIYIFYVIGYFYSDTIIDFFNRKGYLVLTFLTFLTLSISLFYLGEGFFPFFLFPFISLVLAFSFIRICFFLTAFIHHKVLDLLTFLGVISLYIYLTHFPLPAASRVVLGKIGFTNELLMVLAPMMVAVLIGFVCYKLVRFRIVKAMFSFKEAVAIFKSSR</sequence>
<organism evidence="9 10">
    <name type="scientific">Amphritea japonica ATCC BAA-1530</name>
    <dbReference type="NCBI Taxonomy" id="1278309"/>
    <lineage>
        <taxon>Bacteria</taxon>
        <taxon>Pseudomonadati</taxon>
        <taxon>Pseudomonadota</taxon>
        <taxon>Gammaproteobacteria</taxon>
        <taxon>Oceanospirillales</taxon>
        <taxon>Oceanospirillaceae</taxon>
        <taxon>Amphritea</taxon>
    </lineage>
</organism>
<feature type="transmembrane region" description="Helical" evidence="7">
    <location>
        <begin position="194"/>
        <end position="213"/>
    </location>
</feature>
<name>A0A7R6SSD5_9GAMM</name>
<evidence type="ECO:0000256" key="6">
    <source>
        <dbReference type="ARBA" id="ARBA00023136"/>
    </source>
</evidence>
<dbReference type="PANTHER" id="PTHR40074:SF4">
    <property type="entry name" value="INNER MEMBRANE PROTEIN YCFT"/>
    <property type="match status" value="1"/>
</dbReference>
<dbReference type="PANTHER" id="PTHR40074">
    <property type="entry name" value="O-ACETYLTRANSFERASE WECH"/>
    <property type="match status" value="1"/>
</dbReference>
<evidence type="ECO:0000256" key="3">
    <source>
        <dbReference type="ARBA" id="ARBA00022475"/>
    </source>
</evidence>
<keyword evidence="10" id="KW-1185">Reference proteome</keyword>
<evidence type="ECO:0000256" key="7">
    <source>
        <dbReference type="SAM" id="Phobius"/>
    </source>
</evidence>
<keyword evidence="9" id="KW-0808">Transferase</keyword>
<dbReference type="OrthoDB" id="9814956at2"/>
<dbReference type="GO" id="GO:0016413">
    <property type="term" value="F:O-acetyltransferase activity"/>
    <property type="evidence" value="ECO:0007669"/>
    <property type="project" value="TreeGrafter"/>
</dbReference>
<feature type="transmembrane region" description="Helical" evidence="7">
    <location>
        <begin position="286"/>
        <end position="307"/>
    </location>
</feature>
<dbReference type="Pfam" id="PF01757">
    <property type="entry name" value="Acyl_transf_3"/>
    <property type="match status" value="1"/>
</dbReference>
<evidence type="ECO:0000313" key="9">
    <source>
        <dbReference type="EMBL" id="BBB25457.1"/>
    </source>
</evidence>
<dbReference type="Proteomes" id="UP000595663">
    <property type="component" value="Chromosome"/>
</dbReference>
<keyword evidence="3" id="KW-1003">Cell membrane</keyword>
<feature type="transmembrane region" description="Helical" evidence="7">
    <location>
        <begin position="164"/>
        <end position="182"/>
    </location>
</feature>
<evidence type="ECO:0000256" key="5">
    <source>
        <dbReference type="ARBA" id="ARBA00022989"/>
    </source>
</evidence>
<comment type="similarity">
    <text evidence="2">Belongs to the acyltransferase 3 family.</text>
</comment>
<dbReference type="GO" id="GO:0005886">
    <property type="term" value="C:plasma membrane"/>
    <property type="evidence" value="ECO:0007669"/>
    <property type="project" value="UniProtKB-SubCell"/>
</dbReference>
<feature type="transmembrane region" description="Helical" evidence="7">
    <location>
        <begin position="115"/>
        <end position="135"/>
    </location>
</feature>
<evidence type="ECO:0000256" key="1">
    <source>
        <dbReference type="ARBA" id="ARBA00004651"/>
    </source>
</evidence>
<dbReference type="EMBL" id="AP014545">
    <property type="protein sequence ID" value="BBB25457.1"/>
    <property type="molecule type" value="Genomic_DNA"/>
</dbReference>
<dbReference type="KEGG" id="ajp:AMJAP_0858"/>
<keyword evidence="4 7" id="KW-0812">Transmembrane</keyword>
<dbReference type="RefSeq" id="WP_019621870.1">
    <property type="nucleotide sequence ID" value="NZ_AP014545.1"/>
</dbReference>